<feature type="compositionally biased region" description="Basic and acidic residues" evidence="1">
    <location>
        <begin position="51"/>
        <end position="60"/>
    </location>
</feature>
<keyword evidence="2" id="KW-0812">Transmembrane</keyword>
<evidence type="ECO:0000259" key="3">
    <source>
        <dbReference type="Pfam" id="PF14257"/>
    </source>
</evidence>
<feature type="region of interest" description="Disordered" evidence="1">
    <location>
        <begin position="291"/>
        <end position="358"/>
    </location>
</feature>
<sequence>MAGIALFVSSCAGAGSQSMSDSGGAAPAMAPVEQEAGQAADEAPSGRARKPRAEQPKSEQVKLVSQDRSIIYTADMTVRAKDVMTAAETARRIVASVGGHLATEKSDTRSGDSASVNLTFKIPPAAYPGVLDRLGRELGKRESLRQNTEDVTEQVADVESRLRSSRAALDSLRTLLKKANTIGEVLDVEREVSAREADLEALQARQKTLASQTSMATLTLSLVGPEVTVEEPEDEPAGFLGGLRAGWGSLVTALKIGLTVLGALLPWLVPVVLVWPLVVFARRRARRGRASAAASAPVTAGPGQAGQAAPGEVAAPEESARRDTTTGHARETGPRGTAAPEGGPADGEADGPAVAPPA</sequence>
<feature type="domain" description="DUF4349" evidence="3">
    <location>
        <begin position="68"/>
        <end position="278"/>
    </location>
</feature>
<organism evidence="4 5">
    <name type="scientific">Streptosporangium carneum</name>
    <dbReference type="NCBI Taxonomy" id="47481"/>
    <lineage>
        <taxon>Bacteria</taxon>
        <taxon>Bacillati</taxon>
        <taxon>Actinomycetota</taxon>
        <taxon>Actinomycetes</taxon>
        <taxon>Streptosporangiales</taxon>
        <taxon>Streptosporangiaceae</taxon>
        <taxon>Streptosporangium</taxon>
    </lineage>
</organism>
<proteinExistence type="predicted"/>
<dbReference type="EMBL" id="BSEV01000019">
    <property type="protein sequence ID" value="GLK12967.1"/>
    <property type="molecule type" value="Genomic_DNA"/>
</dbReference>
<feature type="compositionally biased region" description="Low complexity" evidence="1">
    <location>
        <begin position="291"/>
        <end position="317"/>
    </location>
</feature>
<reference evidence="4" key="1">
    <citation type="journal article" date="2014" name="Int. J. Syst. Evol. Microbiol.">
        <title>Complete genome sequence of Corynebacterium casei LMG S-19264T (=DSM 44701T), isolated from a smear-ripened cheese.</title>
        <authorList>
            <consortium name="US DOE Joint Genome Institute (JGI-PGF)"/>
            <person name="Walter F."/>
            <person name="Albersmeier A."/>
            <person name="Kalinowski J."/>
            <person name="Ruckert C."/>
        </authorList>
    </citation>
    <scope>NUCLEOTIDE SEQUENCE</scope>
    <source>
        <strain evidence="4">VKM Ac-2007</strain>
    </source>
</reference>
<keyword evidence="2" id="KW-1133">Transmembrane helix</keyword>
<evidence type="ECO:0000313" key="5">
    <source>
        <dbReference type="Proteomes" id="UP001143474"/>
    </source>
</evidence>
<feature type="compositionally biased region" description="Basic and acidic residues" evidence="1">
    <location>
        <begin position="318"/>
        <end position="333"/>
    </location>
</feature>
<evidence type="ECO:0000313" key="4">
    <source>
        <dbReference type="EMBL" id="GLK12967.1"/>
    </source>
</evidence>
<keyword evidence="2" id="KW-0472">Membrane</keyword>
<comment type="caution">
    <text evidence="4">The sequence shown here is derived from an EMBL/GenBank/DDBJ whole genome shotgun (WGS) entry which is preliminary data.</text>
</comment>
<dbReference type="Pfam" id="PF14257">
    <property type="entry name" value="DUF4349"/>
    <property type="match status" value="1"/>
</dbReference>
<evidence type="ECO:0000256" key="2">
    <source>
        <dbReference type="SAM" id="Phobius"/>
    </source>
</evidence>
<keyword evidence="5" id="KW-1185">Reference proteome</keyword>
<evidence type="ECO:0000256" key="1">
    <source>
        <dbReference type="SAM" id="MobiDB-lite"/>
    </source>
</evidence>
<protein>
    <recommendedName>
        <fullName evidence="3">DUF4349 domain-containing protein</fullName>
    </recommendedName>
</protein>
<accession>A0A9W6I759</accession>
<dbReference type="InterPro" id="IPR025645">
    <property type="entry name" value="DUF4349"/>
</dbReference>
<reference evidence="4" key="2">
    <citation type="submission" date="2023-01" db="EMBL/GenBank/DDBJ databases">
        <authorList>
            <person name="Sun Q."/>
            <person name="Evtushenko L."/>
        </authorList>
    </citation>
    <scope>NUCLEOTIDE SEQUENCE</scope>
    <source>
        <strain evidence="4">VKM Ac-2007</strain>
    </source>
</reference>
<feature type="transmembrane region" description="Helical" evidence="2">
    <location>
        <begin position="258"/>
        <end position="281"/>
    </location>
</feature>
<feature type="region of interest" description="Disordered" evidence="1">
    <location>
        <begin position="13"/>
        <end position="62"/>
    </location>
</feature>
<dbReference type="AlphaFoldDB" id="A0A9W6I759"/>
<dbReference type="Proteomes" id="UP001143474">
    <property type="component" value="Unassembled WGS sequence"/>
</dbReference>
<name>A0A9W6I759_9ACTN</name>
<gene>
    <name evidence="4" type="ORF">GCM10017600_63770</name>
</gene>